<keyword evidence="2" id="KW-1185">Reference proteome</keyword>
<dbReference type="Proteomes" id="UP001597403">
    <property type="component" value="Unassembled WGS sequence"/>
</dbReference>
<proteinExistence type="predicted"/>
<gene>
    <name evidence="1" type="ORF">ACFSGI_10585</name>
</gene>
<dbReference type="Pfam" id="PF22531">
    <property type="entry name" value="DUF7002"/>
    <property type="match status" value="1"/>
</dbReference>
<dbReference type="InterPro" id="IPR054271">
    <property type="entry name" value="DUF7002"/>
</dbReference>
<evidence type="ECO:0000313" key="2">
    <source>
        <dbReference type="Proteomes" id="UP001597403"/>
    </source>
</evidence>
<protein>
    <submittedName>
        <fullName evidence="1">DUF7002 family protein</fullName>
    </submittedName>
</protein>
<sequence length="238" mass="28513">MDKLLNFENKFIKSKPYLFHVTRMENFLNIMKLNALISVNEAQKHIITNNLTAQSISSKRYINTPQKVLINKNSIVTEYYPNTQINIQKKYFLHQSNTFRNRFYLHLDNHVFLWADEKYKENMLKSYSKYDMVTLKLNTAKLLNICKGRIYVSKFNSGSNPQYNSLSKKSRKMFIPLRDRFFKREYLKMNSNIVPRFPSQVKEILIKEEIPNLIDIIEEITINKKSNFTKWHNKIKIQ</sequence>
<evidence type="ECO:0000313" key="1">
    <source>
        <dbReference type="EMBL" id="MFD1990407.1"/>
    </source>
</evidence>
<dbReference type="RefSeq" id="WP_204824098.1">
    <property type="nucleotide sequence ID" value="NZ_JBHUGF010000010.1"/>
</dbReference>
<comment type="caution">
    <text evidence="1">The sequence shown here is derived from an EMBL/GenBank/DDBJ whole genome shotgun (WGS) entry which is preliminary data.</text>
</comment>
<reference evidence="2" key="1">
    <citation type="journal article" date="2019" name="Int. J. Syst. Evol. Microbiol.">
        <title>The Global Catalogue of Microorganisms (GCM) 10K type strain sequencing project: providing services to taxonomists for standard genome sequencing and annotation.</title>
        <authorList>
            <consortium name="The Broad Institute Genomics Platform"/>
            <consortium name="The Broad Institute Genome Sequencing Center for Infectious Disease"/>
            <person name="Wu L."/>
            <person name="Ma J."/>
        </authorList>
    </citation>
    <scope>NUCLEOTIDE SEQUENCE [LARGE SCALE GENOMIC DNA]</scope>
    <source>
        <strain evidence="2">CGMCC 1.15067</strain>
    </source>
</reference>
<organism evidence="1 2">
    <name type="scientific">Paenibacillus nicotianae</name>
    <dbReference type="NCBI Taxonomy" id="1526551"/>
    <lineage>
        <taxon>Bacteria</taxon>
        <taxon>Bacillati</taxon>
        <taxon>Bacillota</taxon>
        <taxon>Bacilli</taxon>
        <taxon>Bacillales</taxon>
        <taxon>Paenibacillaceae</taxon>
        <taxon>Paenibacillus</taxon>
    </lineage>
</organism>
<accession>A0ABW4US91</accession>
<dbReference type="EMBL" id="JBHUGF010000010">
    <property type="protein sequence ID" value="MFD1990407.1"/>
    <property type="molecule type" value="Genomic_DNA"/>
</dbReference>
<name>A0ABW4US91_9BACL</name>